<dbReference type="GO" id="GO:0019367">
    <property type="term" value="P:fatty acid elongation, saturated fatty acid"/>
    <property type="evidence" value="ECO:0007669"/>
    <property type="project" value="TreeGrafter"/>
</dbReference>
<reference evidence="11 12" key="1">
    <citation type="submission" date="2017-12" db="EMBL/GenBank/DDBJ databases">
        <title>Hemimetabolous genomes reveal molecular basis of termite eusociality.</title>
        <authorList>
            <person name="Harrison M.C."/>
            <person name="Jongepier E."/>
            <person name="Robertson H.M."/>
            <person name="Arning N."/>
            <person name="Bitard-Feildel T."/>
            <person name="Chao H."/>
            <person name="Childers C.P."/>
            <person name="Dinh H."/>
            <person name="Doddapaneni H."/>
            <person name="Dugan S."/>
            <person name="Gowin J."/>
            <person name="Greiner C."/>
            <person name="Han Y."/>
            <person name="Hu H."/>
            <person name="Hughes D.S.T."/>
            <person name="Huylmans A.-K."/>
            <person name="Kemena C."/>
            <person name="Kremer L.P.M."/>
            <person name="Lee S.L."/>
            <person name="Lopez-Ezquerra A."/>
            <person name="Mallet L."/>
            <person name="Monroy-Kuhn J.M."/>
            <person name="Moser A."/>
            <person name="Murali S.C."/>
            <person name="Muzny D.M."/>
            <person name="Otani S."/>
            <person name="Piulachs M.-D."/>
            <person name="Poelchau M."/>
            <person name="Qu J."/>
            <person name="Schaub F."/>
            <person name="Wada-Katsumata A."/>
            <person name="Worley K.C."/>
            <person name="Xie Q."/>
            <person name="Ylla G."/>
            <person name="Poulsen M."/>
            <person name="Gibbs R.A."/>
            <person name="Schal C."/>
            <person name="Richards S."/>
            <person name="Belles X."/>
            <person name="Korb J."/>
            <person name="Bornberg-Bauer E."/>
        </authorList>
    </citation>
    <scope>NUCLEOTIDE SEQUENCE [LARGE SCALE GENOMIC DNA]</scope>
    <source>
        <tissue evidence="11">Whole body</tissue>
    </source>
</reference>
<dbReference type="InterPro" id="IPR030457">
    <property type="entry name" value="ELO_CS"/>
</dbReference>
<keyword evidence="4 10" id="KW-0812">Transmembrane</keyword>
<dbReference type="GO" id="GO:0030148">
    <property type="term" value="P:sphingolipid biosynthetic process"/>
    <property type="evidence" value="ECO:0007669"/>
    <property type="project" value="TreeGrafter"/>
</dbReference>
<evidence type="ECO:0000256" key="9">
    <source>
        <dbReference type="ARBA" id="ARBA00023160"/>
    </source>
</evidence>
<dbReference type="PROSITE" id="PS01188">
    <property type="entry name" value="ELO"/>
    <property type="match status" value="1"/>
</dbReference>
<comment type="caution">
    <text evidence="11">The sequence shown here is derived from an EMBL/GenBank/DDBJ whole genome shotgun (WGS) entry which is preliminary data.</text>
</comment>
<evidence type="ECO:0000313" key="11">
    <source>
        <dbReference type="EMBL" id="PNF22836.1"/>
    </source>
</evidence>
<dbReference type="Pfam" id="PF01151">
    <property type="entry name" value="ELO"/>
    <property type="match status" value="1"/>
</dbReference>
<keyword evidence="2 10" id="KW-0444">Lipid biosynthesis</keyword>
<protein>
    <recommendedName>
        <fullName evidence="10">Elongation of very long chain fatty acids protein</fullName>
        <ecNumber evidence="10">2.3.1.199</ecNumber>
    </recommendedName>
    <alternativeName>
        <fullName evidence="10">Very-long-chain 3-oxoacyl-CoA synthase</fullName>
    </alternativeName>
</protein>
<comment type="catalytic activity">
    <reaction evidence="10">
        <text>a very-long-chain acyl-CoA + malonyl-CoA + H(+) = a very-long-chain 3-oxoacyl-CoA + CO2 + CoA</text>
        <dbReference type="Rhea" id="RHEA:32727"/>
        <dbReference type="ChEBI" id="CHEBI:15378"/>
        <dbReference type="ChEBI" id="CHEBI:16526"/>
        <dbReference type="ChEBI" id="CHEBI:57287"/>
        <dbReference type="ChEBI" id="CHEBI:57384"/>
        <dbReference type="ChEBI" id="CHEBI:90725"/>
        <dbReference type="ChEBI" id="CHEBI:90736"/>
        <dbReference type="EC" id="2.3.1.199"/>
    </reaction>
</comment>
<feature type="transmembrane region" description="Helical" evidence="10">
    <location>
        <begin position="148"/>
        <end position="165"/>
    </location>
</feature>
<evidence type="ECO:0000256" key="2">
    <source>
        <dbReference type="ARBA" id="ARBA00022516"/>
    </source>
</evidence>
<keyword evidence="6 10" id="KW-1133">Transmembrane helix</keyword>
<dbReference type="STRING" id="105785.A0A2J7Q2M1"/>
<dbReference type="FunCoup" id="A0A2J7Q2M1">
    <property type="interactions" value="45"/>
</dbReference>
<dbReference type="GO" id="GO:0009922">
    <property type="term" value="F:fatty acid elongase activity"/>
    <property type="evidence" value="ECO:0007669"/>
    <property type="project" value="UniProtKB-EC"/>
</dbReference>
<dbReference type="AlphaFoldDB" id="A0A2J7Q2M1"/>
<dbReference type="Proteomes" id="UP000235965">
    <property type="component" value="Unassembled WGS sequence"/>
</dbReference>
<dbReference type="EC" id="2.3.1.199" evidence="10"/>
<gene>
    <name evidence="11" type="primary">ELOVL7_1</name>
    <name evidence="11" type="ORF">B7P43_G02164</name>
</gene>
<keyword evidence="12" id="KW-1185">Reference proteome</keyword>
<dbReference type="EMBL" id="NEVH01019369">
    <property type="protein sequence ID" value="PNF22836.1"/>
    <property type="molecule type" value="Genomic_DNA"/>
</dbReference>
<evidence type="ECO:0000256" key="10">
    <source>
        <dbReference type="RuleBase" id="RU361115"/>
    </source>
</evidence>
<feature type="transmembrane region" description="Helical" evidence="10">
    <location>
        <begin position="67"/>
        <end position="86"/>
    </location>
</feature>
<dbReference type="GO" id="GO:0034625">
    <property type="term" value="P:fatty acid elongation, monounsaturated fatty acid"/>
    <property type="evidence" value="ECO:0007669"/>
    <property type="project" value="TreeGrafter"/>
</dbReference>
<organism evidence="11 12">
    <name type="scientific">Cryptotermes secundus</name>
    <dbReference type="NCBI Taxonomy" id="105785"/>
    <lineage>
        <taxon>Eukaryota</taxon>
        <taxon>Metazoa</taxon>
        <taxon>Ecdysozoa</taxon>
        <taxon>Arthropoda</taxon>
        <taxon>Hexapoda</taxon>
        <taxon>Insecta</taxon>
        <taxon>Pterygota</taxon>
        <taxon>Neoptera</taxon>
        <taxon>Polyneoptera</taxon>
        <taxon>Dictyoptera</taxon>
        <taxon>Blattodea</taxon>
        <taxon>Blattoidea</taxon>
        <taxon>Termitoidae</taxon>
        <taxon>Kalotermitidae</taxon>
        <taxon>Cryptotermitinae</taxon>
        <taxon>Cryptotermes</taxon>
    </lineage>
</organism>
<dbReference type="PANTHER" id="PTHR11157:SF103">
    <property type="entry name" value="ELONGATION OF VERY LONG CHAIN FATTY ACIDS PROTEIN"/>
    <property type="match status" value="1"/>
</dbReference>
<feature type="transmembrane region" description="Helical" evidence="10">
    <location>
        <begin position="27"/>
        <end position="46"/>
    </location>
</feature>
<keyword evidence="3 10" id="KW-0808">Transferase</keyword>
<dbReference type="InterPro" id="IPR002076">
    <property type="entry name" value="ELO_fam"/>
</dbReference>
<evidence type="ECO:0000256" key="6">
    <source>
        <dbReference type="ARBA" id="ARBA00022989"/>
    </source>
</evidence>
<comment type="similarity">
    <text evidence="10">Belongs to the ELO family.</text>
</comment>
<dbReference type="GO" id="GO:0042761">
    <property type="term" value="P:very long-chain fatty acid biosynthetic process"/>
    <property type="evidence" value="ECO:0007669"/>
    <property type="project" value="TreeGrafter"/>
</dbReference>
<evidence type="ECO:0000256" key="5">
    <source>
        <dbReference type="ARBA" id="ARBA00022832"/>
    </source>
</evidence>
<accession>A0A2J7Q2M1</accession>
<evidence type="ECO:0000256" key="3">
    <source>
        <dbReference type="ARBA" id="ARBA00022679"/>
    </source>
</evidence>
<keyword evidence="5 10" id="KW-0276">Fatty acid metabolism</keyword>
<evidence type="ECO:0000256" key="4">
    <source>
        <dbReference type="ARBA" id="ARBA00022692"/>
    </source>
</evidence>
<evidence type="ECO:0000256" key="7">
    <source>
        <dbReference type="ARBA" id="ARBA00023098"/>
    </source>
</evidence>
<keyword evidence="9 10" id="KW-0275">Fatty acid biosynthesis</keyword>
<evidence type="ECO:0000313" key="12">
    <source>
        <dbReference type="Proteomes" id="UP000235965"/>
    </source>
</evidence>
<feature type="transmembrane region" description="Helical" evidence="10">
    <location>
        <begin position="117"/>
        <end position="136"/>
    </location>
</feature>
<comment type="subcellular location">
    <subcellularLocation>
        <location evidence="1">Membrane</location>
        <topology evidence="1">Multi-pass membrane protein</topology>
    </subcellularLocation>
</comment>
<proteinExistence type="inferred from homology"/>
<evidence type="ECO:0000256" key="8">
    <source>
        <dbReference type="ARBA" id="ARBA00023136"/>
    </source>
</evidence>
<dbReference type="GO" id="GO:0034626">
    <property type="term" value="P:fatty acid elongation, polyunsaturated fatty acid"/>
    <property type="evidence" value="ECO:0007669"/>
    <property type="project" value="TreeGrafter"/>
</dbReference>
<dbReference type="InParanoid" id="A0A2J7Q2M1"/>
<evidence type="ECO:0000256" key="1">
    <source>
        <dbReference type="ARBA" id="ARBA00004141"/>
    </source>
</evidence>
<feature type="transmembrane region" description="Helical" evidence="10">
    <location>
        <begin position="171"/>
        <end position="194"/>
    </location>
</feature>
<name>A0A2J7Q2M1_9NEOP</name>
<feature type="transmembrane region" description="Helical" evidence="10">
    <location>
        <begin position="234"/>
        <end position="252"/>
    </location>
</feature>
<dbReference type="GO" id="GO:0005789">
    <property type="term" value="C:endoplasmic reticulum membrane"/>
    <property type="evidence" value="ECO:0007669"/>
    <property type="project" value="TreeGrafter"/>
</dbReference>
<keyword evidence="7 10" id="KW-0443">Lipid metabolism</keyword>
<dbReference type="PANTHER" id="PTHR11157">
    <property type="entry name" value="FATTY ACID ACYL TRANSFERASE-RELATED"/>
    <property type="match status" value="1"/>
</dbReference>
<keyword evidence="8 10" id="KW-0472">Membrane</keyword>
<feature type="transmembrane region" description="Helical" evidence="10">
    <location>
        <begin position="206"/>
        <end position="228"/>
    </location>
</feature>
<dbReference type="OrthoDB" id="434092at2759"/>
<sequence>MAGLMHLVVHNYNEILQSKKDPMVDSWFLMSSPMPVLLILVFYLYFVLKLGPQLMATRKAFNLQRILVAYNFYQVIFSLWLSTMPFRVGAMSYIFKNGCHPVELHRNPFSIAISNGAWWYFFSKIIELLDTVFFVLRKKQNQVTFLHVYHHTITALFSWGYLKFLPGEQGLVIGFLNSVVHVVMYFYYMVAAMGPKYQKYLWWKKYMTWIQLVQFCIMLTYLLCLLAYDCKFPKALTFFFISNVIIFLYLFSDFYRKAYKKKEKLG</sequence>